<dbReference type="GO" id="GO:0003676">
    <property type="term" value="F:nucleic acid binding"/>
    <property type="evidence" value="ECO:0007669"/>
    <property type="project" value="InterPro"/>
</dbReference>
<accession>A0A2K4ZAF6</accession>
<dbReference type="PANTHER" id="PTHR30547">
    <property type="entry name" value="UNCHARACTERIZED PROTEIN YHCG-RELATED"/>
    <property type="match status" value="1"/>
</dbReference>
<evidence type="ECO:0000313" key="3">
    <source>
        <dbReference type="EMBL" id="SOY27430.1"/>
    </source>
</evidence>
<dbReference type="InterPro" id="IPR053148">
    <property type="entry name" value="PD-DEXK-like_domain"/>
</dbReference>
<organism evidence="3 4">
    <name type="scientific">Acetatifactor muris</name>
    <dbReference type="NCBI Taxonomy" id="879566"/>
    <lineage>
        <taxon>Bacteria</taxon>
        <taxon>Bacillati</taxon>
        <taxon>Bacillota</taxon>
        <taxon>Clostridia</taxon>
        <taxon>Lachnospirales</taxon>
        <taxon>Lachnospiraceae</taxon>
        <taxon>Acetatifactor</taxon>
    </lineage>
</organism>
<evidence type="ECO:0000259" key="2">
    <source>
        <dbReference type="Pfam" id="PF17761"/>
    </source>
</evidence>
<sequence length="316" mass="36482">MGRDIVELHADSKWGNKFYANLSRDLAEALPNVKSFSETNLKYMKYFYQLYSQISPQLVDENAAEEISPQLVDELCKIPWGHHRYIIDKRKSKPEKAIFYVRKTIENNWSRAVLLNWLGTDLYERQGKAITNFHNQLPAVQGDLAQEITKDPYNFDFLTLTEGYNEKELKDALQNNIVNFLLELGSGFAFVGREYRLLIGKTEKFIDLLFYNIRLHCYVVVEVKTGKFDSAHIGQLGTYVAATNHILKSERDNPTIGLLICKEKDNVLAQYALESSSEPIGVSEYELSKLYPEDFKGTLPSIEEIEQEFRDNRLTE</sequence>
<dbReference type="Proteomes" id="UP000236311">
    <property type="component" value="Unassembled WGS sequence"/>
</dbReference>
<keyword evidence="3" id="KW-0378">Hydrolase</keyword>
<protein>
    <submittedName>
        <fullName evidence="3">Endonuclease NucS</fullName>
    </submittedName>
</protein>
<dbReference type="OrthoDB" id="9801263at2"/>
<dbReference type="Pfam" id="PF17761">
    <property type="entry name" value="DUF1016_N"/>
    <property type="match status" value="1"/>
</dbReference>
<reference evidence="3 4" key="1">
    <citation type="submission" date="2018-01" db="EMBL/GenBank/DDBJ databases">
        <authorList>
            <person name="Gaut B.S."/>
            <person name="Morton B.R."/>
            <person name="Clegg M.T."/>
            <person name="Duvall M.R."/>
        </authorList>
    </citation>
    <scope>NUCLEOTIDE SEQUENCE [LARGE SCALE GENOMIC DNA]</scope>
    <source>
        <strain evidence="3">GP69</strain>
    </source>
</reference>
<feature type="domain" description="YhcG N-terminal" evidence="2">
    <location>
        <begin position="2"/>
        <end position="125"/>
    </location>
</feature>
<feature type="domain" description="YhcG PDDEXK nuclease" evidence="1">
    <location>
        <begin position="146"/>
        <end position="300"/>
    </location>
</feature>
<dbReference type="Gene3D" id="3.40.1350.10">
    <property type="match status" value="1"/>
</dbReference>
<dbReference type="EMBL" id="OFSM01000001">
    <property type="protein sequence ID" value="SOY27430.1"/>
    <property type="molecule type" value="Genomic_DNA"/>
</dbReference>
<evidence type="ECO:0000313" key="4">
    <source>
        <dbReference type="Proteomes" id="UP000236311"/>
    </source>
</evidence>
<proteinExistence type="predicted"/>
<keyword evidence="3" id="KW-0255">Endonuclease</keyword>
<dbReference type="PANTHER" id="PTHR30547:SF5">
    <property type="entry name" value="NUCLEASE YHCG-RELATED"/>
    <property type="match status" value="1"/>
</dbReference>
<gene>
    <name evidence="3" type="primary">nucS</name>
    <name evidence="3" type="ORF">AMURIS_00134</name>
</gene>
<dbReference type="Pfam" id="PF06250">
    <property type="entry name" value="YhcG_C"/>
    <property type="match status" value="1"/>
</dbReference>
<dbReference type="InterPro" id="IPR011856">
    <property type="entry name" value="tRNA_endonuc-like_dom_sf"/>
</dbReference>
<keyword evidence="4" id="KW-1185">Reference proteome</keyword>
<evidence type="ECO:0000259" key="1">
    <source>
        <dbReference type="Pfam" id="PF06250"/>
    </source>
</evidence>
<dbReference type="GO" id="GO:0004519">
    <property type="term" value="F:endonuclease activity"/>
    <property type="evidence" value="ECO:0007669"/>
    <property type="project" value="UniProtKB-KW"/>
</dbReference>
<dbReference type="InterPro" id="IPR041527">
    <property type="entry name" value="YhcG_N"/>
</dbReference>
<keyword evidence="3" id="KW-0540">Nuclease</keyword>
<name>A0A2K4ZAF6_9FIRM</name>
<dbReference type="AlphaFoldDB" id="A0A2K4ZAF6"/>
<dbReference type="InterPro" id="IPR009362">
    <property type="entry name" value="YhcG_C"/>
</dbReference>